<dbReference type="Proteomes" id="UP000038040">
    <property type="component" value="Unplaced"/>
</dbReference>
<name>A0A0N4UD95_DRAME</name>
<organism evidence="2 4">
    <name type="scientific">Dracunculus medinensis</name>
    <name type="common">Guinea worm</name>
    <dbReference type="NCBI Taxonomy" id="318479"/>
    <lineage>
        <taxon>Eukaryota</taxon>
        <taxon>Metazoa</taxon>
        <taxon>Ecdysozoa</taxon>
        <taxon>Nematoda</taxon>
        <taxon>Chromadorea</taxon>
        <taxon>Rhabditida</taxon>
        <taxon>Spirurina</taxon>
        <taxon>Dracunculoidea</taxon>
        <taxon>Dracunculidae</taxon>
        <taxon>Dracunculus</taxon>
    </lineage>
</organism>
<evidence type="ECO:0000313" key="3">
    <source>
        <dbReference type="Proteomes" id="UP000274756"/>
    </source>
</evidence>
<accession>A0A0N4UD95</accession>
<gene>
    <name evidence="1" type="ORF">DME_LOCUS9085</name>
</gene>
<dbReference type="WBParaSite" id="DME_0000528601-mRNA-1">
    <property type="protein sequence ID" value="DME_0000528601-mRNA-1"/>
    <property type="gene ID" value="DME_0000528601"/>
</dbReference>
<reference evidence="1 3" key="2">
    <citation type="submission" date="2018-11" db="EMBL/GenBank/DDBJ databases">
        <authorList>
            <consortium name="Pathogen Informatics"/>
        </authorList>
    </citation>
    <scope>NUCLEOTIDE SEQUENCE [LARGE SCALE GENOMIC DNA]</scope>
</reference>
<proteinExistence type="predicted"/>
<evidence type="ECO:0000313" key="4">
    <source>
        <dbReference type="WBParaSite" id="DME_0000528601-mRNA-1"/>
    </source>
</evidence>
<evidence type="ECO:0000313" key="1">
    <source>
        <dbReference type="EMBL" id="VDN59112.1"/>
    </source>
</evidence>
<dbReference type="EMBL" id="UYYG01001176">
    <property type="protein sequence ID" value="VDN59112.1"/>
    <property type="molecule type" value="Genomic_DNA"/>
</dbReference>
<dbReference type="OrthoDB" id="410104at2759"/>
<reference evidence="4" key="1">
    <citation type="submission" date="2017-02" db="UniProtKB">
        <authorList>
            <consortium name="WormBaseParasite"/>
        </authorList>
    </citation>
    <scope>IDENTIFICATION</scope>
</reference>
<protein>
    <submittedName>
        <fullName evidence="4">Reverse transcriptase domain-containing protein</fullName>
    </submittedName>
</protein>
<dbReference type="AlphaFoldDB" id="A0A0N4UD95"/>
<keyword evidence="3" id="KW-1185">Reference proteome</keyword>
<evidence type="ECO:0000313" key="2">
    <source>
        <dbReference type="Proteomes" id="UP000038040"/>
    </source>
</evidence>
<dbReference type="Proteomes" id="UP000274756">
    <property type="component" value="Unassembled WGS sequence"/>
</dbReference>
<sequence>MGRCSREDSTHKGIFYKRTSAQVCIYGELTDSFETRTGVRQVHPFLSNIHLCGKLDKGHRFSELKRCPINPKHRITDLEYADAVLFADSYNEMQIMLNNVSETAARIGLRVSMYTKRKFFRHVFKKLYKKIKCLFL</sequence>